<organism evidence="2 3">
    <name type="scientific">Escallonia rubra</name>
    <dbReference type="NCBI Taxonomy" id="112253"/>
    <lineage>
        <taxon>Eukaryota</taxon>
        <taxon>Viridiplantae</taxon>
        <taxon>Streptophyta</taxon>
        <taxon>Embryophyta</taxon>
        <taxon>Tracheophyta</taxon>
        <taxon>Spermatophyta</taxon>
        <taxon>Magnoliopsida</taxon>
        <taxon>eudicotyledons</taxon>
        <taxon>Gunneridae</taxon>
        <taxon>Pentapetalae</taxon>
        <taxon>asterids</taxon>
        <taxon>campanulids</taxon>
        <taxon>Escalloniales</taxon>
        <taxon>Escalloniaceae</taxon>
        <taxon>Escallonia</taxon>
    </lineage>
</organism>
<reference evidence="2" key="1">
    <citation type="submission" date="2022-12" db="EMBL/GenBank/DDBJ databases">
        <title>Draft genome assemblies for two species of Escallonia (Escalloniales).</title>
        <authorList>
            <person name="Chanderbali A."/>
            <person name="Dervinis C."/>
            <person name="Anghel I."/>
            <person name="Soltis D."/>
            <person name="Soltis P."/>
            <person name="Zapata F."/>
        </authorList>
    </citation>
    <scope>NUCLEOTIDE SEQUENCE</scope>
    <source>
        <strain evidence="2">UCBG92.1500</strain>
        <tissue evidence="2">Leaf</tissue>
    </source>
</reference>
<evidence type="ECO:0000256" key="1">
    <source>
        <dbReference type="SAM" id="MobiDB-lite"/>
    </source>
</evidence>
<protein>
    <recommendedName>
        <fullName evidence="4">UBN2_2 domain-containing protein</fullName>
    </recommendedName>
</protein>
<dbReference type="Proteomes" id="UP001187471">
    <property type="component" value="Unassembled WGS sequence"/>
</dbReference>
<accession>A0AA88RTV8</accession>
<gene>
    <name evidence="2" type="ORF">RJ640_026754</name>
</gene>
<dbReference type="EMBL" id="JAVXUO010000456">
    <property type="protein sequence ID" value="KAK2991884.1"/>
    <property type="molecule type" value="Genomic_DNA"/>
</dbReference>
<keyword evidence="3" id="KW-1185">Reference proteome</keyword>
<comment type="caution">
    <text evidence="2">The sequence shown here is derived from an EMBL/GenBank/DDBJ whole genome shotgun (WGS) entry which is preliminary data.</text>
</comment>
<name>A0AA88RTV8_9ASTE</name>
<evidence type="ECO:0008006" key="4">
    <source>
        <dbReference type="Google" id="ProtNLM"/>
    </source>
</evidence>
<evidence type="ECO:0000313" key="2">
    <source>
        <dbReference type="EMBL" id="KAK2991884.1"/>
    </source>
</evidence>
<feature type="region of interest" description="Disordered" evidence="1">
    <location>
        <begin position="100"/>
        <end position="119"/>
    </location>
</feature>
<evidence type="ECO:0000313" key="3">
    <source>
        <dbReference type="Proteomes" id="UP001187471"/>
    </source>
</evidence>
<dbReference type="AlphaFoldDB" id="A0AA88RTV8"/>
<sequence length="119" mass="13557">MIKFDEYSKDPKRTMNQNFRMMSNMIGKLRDARHALTDEQQNKTVIRSLPASWANMKQLLTHSENIKNFSDVSQHVIFEAETRDSDNTLTYIAQGGSCNANSKCERQNKKGEASTSAPK</sequence>
<dbReference type="Pfam" id="PF14223">
    <property type="entry name" value="Retrotran_gag_2"/>
    <property type="match status" value="1"/>
</dbReference>
<proteinExistence type="predicted"/>
<feature type="compositionally biased region" description="Basic and acidic residues" evidence="1">
    <location>
        <begin position="103"/>
        <end position="112"/>
    </location>
</feature>